<dbReference type="Pfam" id="PF00126">
    <property type="entry name" value="HTH_1"/>
    <property type="match status" value="1"/>
</dbReference>
<comment type="similarity">
    <text evidence="1">Belongs to the LysR transcriptional regulatory family.</text>
</comment>
<dbReference type="GO" id="GO:0003677">
    <property type="term" value="F:DNA binding"/>
    <property type="evidence" value="ECO:0007669"/>
    <property type="project" value="UniProtKB-KW"/>
</dbReference>
<sequence length="293" mass="32720">MELRHLRYFEAVAAERNFTRAAERLGVAQPPLSRQIRELEIELGVALFDRDSRPIRLTEAGSIFHEQATRILSSIEQLRRSMQRLTQSAQRRFVVGFVGSIVYGMMPGVIREFRARADGLEIQLLEMSTIEQVVALKDGRIDAGLGRILIDDPAIQREVLQDEPLIAAIGTADTLAAADSISLSDLMARKLLVYPSQPRPSYADQVLTILRDHGLTHTDVEEVRDVQVTLGLVASEAGVALVPSSMRHVQHDDIIYVRVRDEGATSPIILSFRVGDSSADVRLFEQIARQLFR</sequence>
<keyword evidence="2" id="KW-0805">Transcription regulation</keyword>
<protein>
    <submittedName>
        <fullName evidence="7">DNA-binding transcriptional regulator, LysR family</fullName>
    </submittedName>
</protein>
<feature type="domain" description="HTH lysR-type" evidence="6">
    <location>
        <begin position="1"/>
        <end position="58"/>
    </location>
</feature>
<dbReference type="InterPro" id="IPR000847">
    <property type="entry name" value="LysR_HTH_N"/>
</dbReference>
<dbReference type="RefSeq" id="WP_021224280.1">
    <property type="nucleotide sequence ID" value="NZ_FUYP01000042.1"/>
</dbReference>
<evidence type="ECO:0000256" key="2">
    <source>
        <dbReference type="ARBA" id="ARBA00023015"/>
    </source>
</evidence>
<dbReference type="SUPFAM" id="SSF53850">
    <property type="entry name" value="Periplasmic binding protein-like II"/>
    <property type="match status" value="1"/>
</dbReference>
<dbReference type="EMBL" id="FUYP01000042">
    <property type="protein sequence ID" value="SKB98521.1"/>
    <property type="molecule type" value="Genomic_DNA"/>
</dbReference>
<dbReference type="SUPFAM" id="SSF46785">
    <property type="entry name" value="Winged helix' DNA-binding domain"/>
    <property type="match status" value="1"/>
</dbReference>
<dbReference type="PRINTS" id="PR00039">
    <property type="entry name" value="HTHLYSR"/>
</dbReference>
<dbReference type="PANTHER" id="PTHR30346">
    <property type="entry name" value="TRANSCRIPTIONAL DUAL REGULATOR HCAR-RELATED"/>
    <property type="match status" value="1"/>
</dbReference>
<dbReference type="GO" id="GO:0003700">
    <property type="term" value="F:DNA-binding transcription factor activity"/>
    <property type="evidence" value="ECO:0007669"/>
    <property type="project" value="InterPro"/>
</dbReference>
<evidence type="ECO:0000256" key="5">
    <source>
        <dbReference type="SAM" id="Phobius"/>
    </source>
</evidence>
<name>A0A1T5FQW4_9SPHN</name>
<dbReference type="AlphaFoldDB" id="A0A1T5FQW4"/>
<organism evidence="7 8">
    <name type="scientific">Sphingopyxis flava</name>
    <dbReference type="NCBI Taxonomy" id="1507287"/>
    <lineage>
        <taxon>Bacteria</taxon>
        <taxon>Pseudomonadati</taxon>
        <taxon>Pseudomonadota</taxon>
        <taxon>Alphaproteobacteria</taxon>
        <taxon>Sphingomonadales</taxon>
        <taxon>Sphingomonadaceae</taxon>
        <taxon>Sphingopyxis</taxon>
    </lineage>
</organism>
<dbReference type="FunFam" id="1.10.10.10:FF:000001">
    <property type="entry name" value="LysR family transcriptional regulator"/>
    <property type="match status" value="1"/>
</dbReference>
<dbReference type="InterPro" id="IPR036388">
    <property type="entry name" value="WH-like_DNA-bd_sf"/>
</dbReference>
<feature type="transmembrane region" description="Helical" evidence="5">
    <location>
        <begin position="93"/>
        <end position="110"/>
    </location>
</feature>
<keyword evidence="3 7" id="KW-0238">DNA-binding</keyword>
<evidence type="ECO:0000259" key="6">
    <source>
        <dbReference type="PROSITE" id="PS50931"/>
    </source>
</evidence>
<keyword evidence="5" id="KW-1133">Transmembrane helix</keyword>
<reference evidence="8" key="1">
    <citation type="submission" date="2017-02" db="EMBL/GenBank/DDBJ databases">
        <authorList>
            <person name="Varghese N."/>
            <person name="Submissions S."/>
        </authorList>
    </citation>
    <scope>NUCLEOTIDE SEQUENCE [LARGE SCALE GENOMIC DNA]</scope>
    <source>
        <strain evidence="8">R11H</strain>
    </source>
</reference>
<keyword evidence="5" id="KW-0472">Membrane</keyword>
<dbReference type="GO" id="GO:0032993">
    <property type="term" value="C:protein-DNA complex"/>
    <property type="evidence" value="ECO:0007669"/>
    <property type="project" value="TreeGrafter"/>
</dbReference>
<dbReference type="PANTHER" id="PTHR30346:SF17">
    <property type="entry name" value="LYSR FAMILY TRANSCRIPTIONAL REGULATOR"/>
    <property type="match status" value="1"/>
</dbReference>
<evidence type="ECO:0000313" key="8">
    <source>
        <dbReference type="Proteomes" id="UP000190044"/>
    </source>
</evidence>
<keyword evidence="8" id="KW-1185">Reference proteome</keyword>
<dbReference type="InterPro" id="IPR005119">
    <property type="entry name" value="LysR_subst-bd"/>
</dbReference>
<evidence type="ECO:0000256" key="4">
    <source>
        <dbReference type="ARBA" id="ARBA00023163"/>
    </source>
</evidence>
<dbReference type="Proteomes" id="UP000190044">
    <property type="component" value="Unassembled WGS sequence"/>
</dbReference>
<evidence type="ECO:0000313" key="7">
    <source>
        <dbReference type="EMBL" id="SKB98521.1"/>
    </source>
</evidence>
<dbReference type="Gene3D" id="3.40.190.10">
    <property type="entry name" value="Periplasmic binding protein-like II"/>
    <property type="match status" value="2"/>
</dbReference>
<evidence type="ECO:0000256" key="3">
    <source>
        <dbReference type="ARBA" id="ARBA00023125"/>
    </source>
</evidence>
<keyword evidence="4" id="KW-0804">Transcription</keyword>
<dbReference type="InterPro" id="IPR036390">
    <property type="entry name" value="WH_DNA-bd_sf"/>
</dbReference>
<evidence type="ECO:0000256" key="1">
    <source>
        <dbReference type="ARBA" id="ARBA00009437"/>
    </source>
</evidence>
<dbReference type="OrthoDB" id="8479357at2"/>
<accession>A0A1T5FQW4</accession>
<dbReference type="Gene3D" id="1.10.10.10">
    <property type="entry name" value="Winged helix-like DNA-binding domain superfamily/Winged helix DNA-binding domain"/>
    <property type="match status" value="1"/>
</dbReference>
<keyword evidence="5" id="KW-0812">Transmembrane</keyword>
<dbReference type="Pfam" id="PF03466">
    <property type="entry name" value="LysR_substrate"/>
    <property type="match status" value="1"/>
</dbReference>
<proteinExistence type="inferred from homology"/>
<gene>
    <name evidence="7" type="ORF">SAMN06295937_104218</name>
</gene>
<dbReference type="PROSITE" id="PS50931">
    <property type="entry name" value="HTH_LYSR"/>
    <property type="match status" value="1"/>
</dbReference>